<evidence type="ECO:0000313" key="1">
    <source>
        <dbReference type="EMBL" id="QFG10457.1"/>
    </source>
</evidence>
<name>A0A5J6TKD3_9CAUD</name>
<dbReference type="Proteomes" id="UP000327026">
    <property type="component" value="Segment"/>
</dbReference>
<reference evidence="1 2" key="1">
    <citation type="submission" date="2019-07" db="EMBL/GenBank/DDBJ databases">
        <authorList>
            <person name="Garlena R.A."/>
            <person name="Russell D.A."/>
            <person name="Pope W.H."/>
            <person name="Jacobs-Sera D."/>
            <person name="Hatfull G.F."/>
        </authorList>
    </citation>
    <scope>NUCLEOTIDE SEQUENCE [LARGE SCALE GENOMIC DNA]</scope>
</reference>
<gene>
    <name evidence="1" type="primary">87</name>
    <name evidence="1" type="ORF">PBI_ANTHONY_87</name>
</gene>
<dbReference type="GeneID" id="64871757"/>
<evidence type="ECO:0000313" key="2">
    <source>
        <dbReference type="Proteomes" id="UP000327026"/>
    </source>
</evidence>
<dbReference type="RefSeq" id="YP_010062123.1">
    <property type="nucleotide sequence ID" value="NC_054790.1"/>
</dbReference>
<accession>A0A5J6TKD3</accession>
<dbReference type="EMBL" id="MN234188">
    <property type="protein sequence ID" value="QFG10457.1"/>
    <property type="molecule type" value="Genomic_DNA"/>
</dbReference>
<keyword evidence="2" id="KW-1185">Reference proteome</keyword>
<dbReference type="KEGG" id="vg:64871757"/>
<organism evidence="1 2">
    <name type="scientific">Mycobacterium phage Anthony</name>
    <dbReference type="NCBI Taxonomy" id="2599857"/>
    <lineage>
        <taxon>Viruses</taxon>
        <taxon>Duplodnaviria</taxon>
        <taxon>Heunggongvirae</taxon>
        <taxon>Uroviricota</taxon>
        <taxon>Caudoviricetes</taxon>
        <taxon>Anthonyvirus</taxon>
        <taxon>Anthonyvirus anthony</taxon>
    </lineage>
</organism>
<sequence>MPRNAIGVIFGNEKDPAGNPLALVIFRDRRAEYVPTSELKG</sequence>
<protein>
    <submittedName>
        <fullName evidence="1">Uncharacterized protein</fullName>
    </submittedName>
</protein>
<proteinExistence type="predicted"/>